<name>A0A2G8SFU6_9APHY</name>
<dbReference type="AlphaFoldDB" id="A0A2G8SFU6"/>
<dbReference type="Proteomes" id="UP000230002">
    <property type="component" value="Unassembled WGS sequence"/>
</dbReference>
<accession>A0A2G8SFU6</accession>
<feature type="region of interest" description="Disordered" evidence="1">
    <location>
        <begin position="191"/>
        <end position="244"/>
    </location>
</feature>
<keyword evidence="3" id="KW-1185">Reference proteome</keyword>
<feature type="region of interest" description="Disordered" evidence="1">
    <location>
        <begin position="116"/>
        <end position="148"/>
    </location>
</feature>
<dbReference type="EMBL" id="AYKW01000010">
    <property type="protein sequence ID" value="PIL32458.1"/>
    <property type="molecule type" value="Genomic_DNA"/>
</dbReference>
<sequence length="244" mass="26552">MDVPWELLALGEFGSKILSPAGYKRSPFPALRIHQITNTLPPLHSRLHQTSIQLNVYIIMDANTITLVRSEFTLAGPVSTTTVHPASQSLARRIELNARVHRAHVRAHIRRLQSLGRGLPSSTRGPQRRTRAVAHTTASPARRTTTTPHFPAARRPLAAIILNGLSTARATPAPIPQAEVAERPLLVTRRSDVFEDDSEDPLFTPRVPEDGARRTPGAPANTNGSGDYFPAPPPAPADIEDGEI</sequence>
<feature type="compositionally biased region" description="Low complexity" evidence="1">
    <location>
        <begin position="135"/>
        <end position="148"/>
    </location>
</feature>
<evidence type="ECO:0000313" key="2">
    <source>
        <dbReference type="EMBL" id="PIL32458.1"/>
    </source>
</evidence>
<reference evidence="2 3" key="1">
    <citation type="journal article" date="2015" name="Sci. Rep.">
        <title>Chromosome-level genome map provides insights into diverse defense mechanisms in the medicinal fungus Ganoderma sinense.</title>
        <authorList>
            <person name="Zhu Y."/>
            <person name="Xu J."/>
            <person name="Sun C."/>
            <person name="Zhou S."/>
            <person name="Xu H."/>
            <person name="Nelson D.R."/>
            <person name="Qian J."/>
            <person name="Song J."/>
            <person name="Luo H."/>
            <person name="Xiang L."/>
            <person name="Li Y."/>
            <person name="Xu Z."/>
            <person name="Ji A."/>
            <person name="Wang L."/>
            <person name="Lu S."/>
            <person name="Hayward A."/>
            <person name="Sun W."/>
            <person name="Li X."/>
            <person name="Schwartz D.C."/>
            <person name="Wang Y."/>
            <person name="Chen S."/>
        </authorList>
    </citation>
    <scope>NUCLEOTIDE SEQUENCE [LARGE SCALE GENOMIC DNA]</scope>
    <source>
        <strain evidence="2 3">ZZ0214-1</strain>
    </source>
</reference>
<proteinExistence type="predicted"/>
<evidence type="ECO:0000313" key="3">
    <source>
        <dbReference type="Proteomes" id="UP000230002"/>
    </source>
</evidence>
<evidence type="ECO:0000256" key="1">
    <source>
        <dbReference type="SAM" id="MobiDB-lite"/>
    </source>
</evidence>
<comment type="caution">
    <text evidence="2">The sequence shown here is derived from an EMBL/GenBank/DDBJ whole genome shotgun (WGS) entry which is preliminary data.</text>
</comment>
<protein>
    <submittedName>
        <fullName evidence="2">Uncharacterized protein</fullName>
    </submittedName>
</protein>
<organism evidence="2 3">
    <name type="scientific">Ganoderma sinense ZZ0214-1</name>
    <dbReference type="NCBI Taxonomy" id="1077348"/>
    <lineage>
        <taxon>Eukaryota</taxon>
        <taxon>Fungi</taxon>
        <taxon>Dikarya</taxon>
        <taxon>Basidiomycota</taxon>
        <taxon>Agaricomycotina</taxon>
        <taxon>Agaricomycetes</taxon>
        <taxon>Polyporales</taxon>
        <taxon>Polyporaceae</taxon>
        <taxon>Ganoderma</taxon>
    </lineage>
</organism>
<gene>
    <name evidence="2" type="ORF">GSI_05160</name>
</gene>